<dbReference type="KEGG" id="cha:CHAB381_1576"/>
<reference evidence="3" key="1">
    <citation type="submission" date="2007-07" db="EMBL/GenBank/DDBJ databases">
        <title>Complete genome sequence of Campylobacter hominis ATCC BAA-381, a commensal isolated from the human gastrointestinal tract.</title>
        <authorList>
            <person name="Fouts D.E."/>
            <person name="Mongodin E.F."/>
            <person name="Puiu D."/>
            <person name="Sebastian Y."/>
            <person name="Miller W.G."/>
            <person name="Mandrell R.E."/>
            <person name="Nelson K.E."/>
        </authorList>
    </citation>
    <scope>NUCLEOTIDE SEQUENCE [LARGE SCALE GENOMIC DNA]</scope>
    <source>
        <strain evidence="3">ATCC BAA-381 / LMG 19568 / NCTC 13146 / CH001A</strain>
    </source>
</reference>
<accession>A7I3L5</accession>
<dbReference type="HOGENOM" id="CLU_2315022_0_0_7"/>
<gene>
    <name evidence="2" type="ordered locus">CHAB381_1576</name>
</gene>
<dbReference type="EMBL" id="CP000776">
    <property type="protein sequence ID" value="ABS51672.1"/>
    <property type="molecule type" value="Genomic_DNA"/>
</dbReference>
<sequence>MALNCQEAFNTELSVLNAIKENTGSISVKLSSILQVLNDKLLNGGGAGDDDATKEAAEKAEREMERLDREEMKKDLKDVLKCLESLCKSINGNSPIGGE</sequence>
<dbReference type="RefSeq" id="WP_012109411.1">
    <property type="nucleotide sequence ID" value="NC_009714.1"/>
</dbReference>
<evidence type="ECO:0000313" key="3">
    <source>
        <dbReference type="Proteomes" id="UP000002407"/>
    </source>
</evidence>
<dbReference type="AlphaFoldDB" id="A7I3L5"/>
<name>A7I3L5_CAMHC</name>
<feature type="region of interest" description="Disordered" evidence="1">
    <location>
        <begin position="44"/>
        <end position="70"/>
    </location>
</feature>
<feature type="compositionally biased region" description="Basic and acidic residues" evidence="1">
    <location>
        <begin position="51"/>
        <end position="70"/>
    </location>
</feature>
<dbReference type="STRING" id="360107.CHAB381_1576"/>
<protein>
    <submittedName>
        <fullName evidence="2">Uncharacterized protein</fullName>
    </submittedName>
</protein>
<dbReference type="Proteomes" id="UP000002407">
    <property type="component" value="Chromosome"/>
</dbReference>
<proteinExistence type="predicted"/>
<keyword evidence="3" id="KW-1185">Reference proteome</keyword>
<evidence type="ECO:0000256" key="1">
    <source>
        <dbReference type="SAM" id="MobiDB-lite"/>
    </source>
</evidence>
<organism evidence="2 3">
    <name type="scientific">Campylobacter hominis (strain ATCC BAA-381 / DSM 21671 / CCUG 45161 / LMG 19568 / NCTC 13146 / CH001A)</name>
    <dbReference type="NCBI Taxonomy" id="360107"/>
    <lineage>
        <taxon>Bacteria</taxon>
        <taxon>Pseudomonadati</taxon>
        <taxon>Campylobacterota</taxon>
        <taxon>Epsilonproteobacteria</taxon>
        <taxon>Campylobacterales</taxon>
        <taxon>Campylobacteraceae</taxon>
        <taxon>Campylobacter</taxon>
    </lineage>
</organism>
<evidence type="ECO:0000313" key="2">
    <source>
        <dbReference type="EMBL" id="ABS51672.1"/>
    </source>
</evidence>